<dbReference type="Proteomes" id="UP000183967">
    <property type="component" value="Unassembled WGS sequence"/>
</dbReference>
<reference evidence="4" key="1">
    <citation type="submission" date="2016-11" db="EMBL/GenBank/DDBJ databases">
        <authorList>
            <person name="Varghese N."/>
            <person name="Submissions S."/>
        </authorList>
    </citation>
    <scope>NUCLEOTIDE SEQUENCE [LARGE SCALE GENOMIC DNA]</scope>
    <source>
        <strain evidence="4">DSM 13643</strain>
    </source>
</reference>
<dbReference type="GO" id="GO:0008235">
    <property type="term" value="F:metalloexopeptidase activity"/>
    <property type="evidence" value="ECO:0007669"/>
    <property type="project" value="InterPro"/>
</dbReference>
<evidence type="ECO:0000313" key="3">
    <source>
        <dbReference type="EMBL" id="SHH21183.1"/>
    </source>
</evidence>
<sequence>MINKNIKLVTLFLCIILVISACSTTDSLNYKEKTIIEDALQYLTSDQCNGRLVGTKGNRLAQDYIVKKFKEYGLKLYNGTYYHSYPQTLINIKNVKFELILPDNVIRRFKYGKDYKVSFFNKIDLKLPIYTENINGEDCIILAQKYDVIKKLNQESNIKGFILLNETFSNQVLTERVQNEKIILDVTKEVYDILKDNTGQQVSISMDYEKKVIEENNIIGVIPGKVRDEAILITAHLDHVGGIGDRVWRGAVDNASGISVLLDILKRLSEYANTNQLNKDLIFCAVNGEEAGLVGSHNLALLLNYDYMKKIENINLDCVGQKGKDKVMIDSKGTIESNSIANKIKEFIEDKGMKAEITTGEFCSDHISFENAVNISTGADFNVIHTPIDNLDKLDIVYMNKISKILSEFLIKYLSSEIEKKESELYYDRIRKELNEERNKLNFGEYKFVEINGKNCCVRKSSFKGNKEEVSKIYNNDLDFIPEEIAGIKLEEIFITDYRCEFKMPDIDEHVVGKVYKDKILASNINNVEIIYYDENKNLPFISILIETFFKDDKNEMDTYNNIWNSIDCDSKIKTENYMFFLKRREDKKKEKHIDALYVKQEYKNKVYLTRVESRFIDECKNNEEIIRFIKNNNIEGIIKGLIDWLQEK</sequence>
<evidence type="ECO:0000259" key="2">
    <source>
        <dbReference type="Pfam" id="PF04389"/>
    </source>
</evidence>
<proteinExistence type="predicted"/>
<organism evidence="3 4">
    <name type="scientific">Caloranaerobacter azorensis DSM 13643</name>
    <dbReference type="NCBI Taxonomy" id="1121264"/>
    <lineage>
        <taxon>Bacteria</taxon>
        <taxon>Bacillati</taxon>
        <taxon>Bacillota</taxon>
        <taxon>Tissierellia</taxon>
        <taxon>Tissierellales</taxon>
        <taxon>Thermohalobacteraceae</taxon>
        <taxon>Caloranaerobacter</taxon>
    </lineage>
</organism>
<protein>
    <submittedName>
        <fullName evidence="3">Zn-dependent amino-or carboxypeptidase, M28 family</fullName>
    </submittedName>
</protein>
<keyword evidence="3" id="KW-0645">Protease</keyword>
<dbReference type="InterPro" id="IPR045175">
    <property type="entry name" value="M28_fam"/>
</dbReference>
<gene>
    <name evidence="3" type="ORF">SAMN02745135_00080</name>
</gene>
<dbReference type="EMBL" id="FQXO01000004">
    <property type="protein sequence ID" value="SHH21183.1"/>
    <property type="molecule type" value="Genomic_DNA"/>
</dbReference>
<dbReference type="Gene3D" id="3.40.630.10">
    <property type="entry name" value="Zn peptidases"/>
    <property type="match status" value="2"/>
</dbReference>
<name>A0A1M5R5U4_9FIRM</name>
<keyword evidence="3" id="KW-0378">Hydrolase</keyword>
<keyword evidence="3" id="KW-0121">Carboxypeptidase</keyword>
<dbReference type="AlphaFoldDB" id="A0A1M5R5U4"/>
<dbReference type="PROSITE" id="PS51257">
    <property type="entry name" value="PROKAR_LIPOPROTEIN"/>
    <property type="match status" value="1"/>
</dbReference>
<evidence type="ECO:0000256" key="1">
    <source>
        <dbReference type="SAM" id="SignalP"/>
    </source>
</evidence>
<dbReference type="PANTHER" id="PTHR12147:SF26">
    <property type="entry name" value="PEPTIDASE M28 DOMAIN-CONTAINING PROTEIN"/>
    <property type="match status" value="1"/>
</dbReference>
<keyword evidence="4" id="KW-1185">Reference proteome</keyword>
<feature type="domain" description="Peptidase M28" evidence="2">
    <location>
        <begin position="217"/>
        <end position="409"/>
    </location>
</feature>
<dbReference type="GO" id="GO:0004180">
    <property type="term" value="F:carboxypeptidase activity"/>
    <property type="evidence" value="ECO:0007669"/>
    <property type="project" value="UniProtKB-KW"/>
</dbReference>
<dbReference type="RefSeq" id="WP_073194471.1">
    <property type="nucleotide sequence ID" value="NZ_FQXO01000004.1"/>
</dbReference>
<dbReference type="OrthoDB" id="233977at2"/>
<dbReference type="GO" id="GO:0006508">
    <property type="term" value="P:proteolysis"/>
    <property type="evidence" value="ECO:0007669"/>
    <property type="project" value="InterPro"/>
</dbReference>
<dbReference type="SUPFAM" id="SSF53187">
    <property type="entry name" value="Zn-dependent exopeptidases"/>
    <property type="match status" value="1"/>
</dbReference>
<dbReference type="Pfam" id="PF04389">
    <property type="entry name" value="Peptidase_M28"/>
    <property type="match status" value="1"/>
</dbReference>
<feature type="chain" id="PRO_5038706249" evidence="1">
    <location>
        <begin position="24"/>
        <end position="649"/>
    </location>
</feature>
<keyword evidence="1" id="KW-0732">Signal</keyword>
<dbReference type="PANTHER" id="PTHR12147">
    <property type="entry name" value="METALLOPEPTIDASE M28 FAMILY MEMBER"/>
    <property type="match status" value="1"/>
</dbReference>
<feature type="signal peptide" evidence="1">
    <location>
        <begin position="1"/>
        <end position="23"/>
    </location>
</feature>
<dbReference type="InterPro" id="IPR007484">
    <property type="entry name" value="Peptidase_M28"/>
</dbReference>
<evidence type="ECO:0000313" key="4">
    <source>
        <dbReference type="Proteomes" id="UP000183967"/>
    </source>
</evidence>
<accession>A0A1M5R5U4</accession>